<keyword evidence="4 7" id="KW-0812">Transmembrane</keyword>
<keyword evidence="3" id="KW-1003">Cell membrane</keyword>
<keyword evidence="5 7" id="KW-1133">Transmembrane helix</keyword>
<evidence type="ECO:0000256" key="1">
    <source>
        <dbReference type="ARBA" id="ARBA00004651"/>
    </source>
</evidence>
<evidence type="ECO:0000256" key="6">
    <source>
        <dbReference type="ARBA" id="ARBA00023136"/>
    </source>
</evidence>
<name>A0A1E7MV55_KITAU</name>
<dbReference type="Proteomes" id="UP000037395">
    <property type="component" value="Unassembled WGS sequence"/>
</dbReference>
<sequence>MSRTARLRLFLAAAAVLAAALITAATELPGFGGHHHPYGERAVAAGLARQTANIISSVNFDQRAFDTLGEESILFGSVLGAAILLRLARDEGKRRAAAEPVLPTTRLFGATLLPVTLLVGGYLVAHGQLSPGGGFQGGVALATALHLAYVAADYRVLKRIRPLAALDVADALAAGTYAALGLIGLAQGAGYLANTLPLGTFNQMSSSGLVAVINAAVGVEVASGVVVLLAHFLDQAVEIVHNGENR</sequence>
<dbReference type="Pfam" id="PF04039">
    <property type="entry name" value="MnhB"/>
    <property type="match status" value="1"/>
</dbReference>
<comment type="caution">
    <text evidence="10">The sequence shown here is derived from an EMBL/GenBank/DDBJ whole genome shotgun (WGS) entry which is preliminary data.</text>
</comment>
<evidence type="ECO:0000313" key="11">
    <source>
        <dbReference type="Proteomes" id="UP000037395"/>
    </source>
</evidence>
<dbReference type="RefSeq" id="WP_030289845.1">
    <property type="nucleotide sequence ID" value="NZ_JBEZYM010000031.1"/>
</dbReference>
<dbReference type="InterPro" id="IPR007182">
    <property type="entry name" value="MnhB"/>
</dbReference>
<dbReference type="PANTHER" id="PTHR33932:SF4">
    <property type="entry name" value="NA(+)_H(+) ANTIPORTER SUBUNIT B"/>
    <property type="match status" value="1"/>
</dbReference>
<feature type="transmembrane region" description="Helical" evidence="7">
    <location>
        <begin position="108"/>
        <end position="127"/>
    </location>
</feature>
<feature type="transmembrane region" description="Helical" evidence="7">
    <location>
        <begin position="209"/>
        <end position="233"/>
    </location>
</feature>
<evidence type="ECO:0000259" key="9">
    <source>
        <dbReference type="Pfam" id="PF04039"/>
    </source>
</evidence>
<evidence type="ECO:0000256" key="3">
    <source>
        <dbReference type="ARBA" id="ARBA00022475"/>
    </source>
</evidence>
<dbReference type="GO" id="GO:0005886">
    <property type="term" value="C:plasma membrane"/>
    <property type="evidence" value="ECO:0007669"/>
    <property type="project" value="UniProtKB-SubCell"/>
</dbReference>
<reference evidence="10" key="1">
    <citation type="submission" date="2016-08" db="EMBL/GenBank/DDBJ databases">
        <title>Sequencing, Assembly and Comparative Genomics of S. aureofaciens ATCC 10762.</title>
        <authorList>
            <person name="Gradnigo J.S."/>
            <person name="Johnson N."/>
            <person name="Somerville G.A."/>
        </authorList>
    </citation>
    <scope>NUCLEOTIDE SEQUENCE [LARGE SCALE GENOMIC DNA]</scope>
    <source>
        <strain evidence="10">ATCC 10762</strain>
    </source>
</reference>
<accession>A0A1E7MV55</accession>
<comment type="subcellular location">
    <subcellularLocation>
        <location evidence="1">Cell membrane</location>
        <topology evidence="1">Multi-pass membrane protein</topology>
    </subcellularLocation>
</comment>
<evidence type="ECO:0000313" key="10">
    <source>
        <dbReference type="EMBL" id="OEV32309.1"/>
    </source>
</evidence>
<feature type="transmembrane region" description="Helical" evidence="7">
    <location>
        <begin position="164"/>
        <end position="189"/>
    </location>
</feature>
<keyword evidence="6 7" id="KW-0472">Membrane</keyword>
<evidence type="ECO:0000256" key="7">
    <source>
        <dbReference type="SAM" id="Phobius"/>
    </source>
</evidence>
<feature type="transmembrane region" description="Helical" evidence="7">
    <location>
        <begin position="133"/>
        <end position="152"/>
    </location>
</feature>
<dbReference type="InterPro" id="IPR050622">
    <property type="entry name" value="CPA3_antiporter_subunitB"/>
</dbReference>
<dbReference type="EMBL" id="JPRF03000097">
    <property type="protein sequence ID" value="OEV32309.1"/>
    <property type="molecule type" value="Genomic_DNA"/>
</dbReference>
<comment type="similarity">
    <text evidence="2">Belongs to the CPA3 antiporters (TC 2.A.63) subunit B family.</text>
</comment>
<dbReference type="PANTHER" id="PTHR33932">
    <property type="entry name" value="NA(+)/H(+) ANTIPORTER SUBUNIT B"/>
    <property type="match status" value="1"/>
</dbReference>
<dbReference type="AlphaFoldDB" id="A0A1E7MV55"/>
<feature type="signal peptide" evidence="8">
    <location>
        <begin position="1"/>
        <end position="24"/>
    </location>
</feature>
<keyword evidence="8" id="KW-0732">Signal</keyword>
<keyword evidence="11" id="KW-1185">Reference proteome</keyword>
<protein>
    <submittedName>
        <fullName evidence="10">Sodium:proton antiporter</fullName>
    </submittedName>
</protein>
<evidence type="ECO:0000256" key="4">
    <source>
        <dbReference type="ARBA" id="ARBA00022692"/>
    </source>
</evidence>
<proteinExistence type="inferred from homology"/>
<feature type="chain" id="PRO_5009198477" evidence="8">
    <location>
        <begin position="25"/>
        <end position="246"/>
    </location>
</feature>
<evidence type="ECO:0000256" key="2">
    <source>
        <dbReference type="ARBA" id="ARBA00009425"/>
    </source>
</evidence>
<evidence type="ECO:0000256" key="8">
    <source>
        <dbReference type="SAM" id="SignalP"/>
    </source>
</evidence>
<dbReference type="OrthoDB" id="3476978at2"/>
<gene>
    <name evidence="10" type="ORF">HS99_0016510</name>
</gene>
<evidence type="ECO:0000256" key="5">
    <source>
        <dbReference type="ARBA" id="ARBA00022989"/>
    </source>
</evidence>
<organism evidence="10 11">
    <name type="scientific">Kitasatospora aureofaciens</name>
    <name type="common">Streptomyces aureofaciens</name>
    <dbReference type="NCBI Taxonomy" id="1894"/>
    <lineage>
        <taxon>Bacteria</taxon>
        <taxon>Bacillati</taxon>
        <taxon>Actinomycetota</taxon>
        <taxon>Actinomycetes</taxon>
        <taxon>Kitasatosporales</taxon>
        <taxon>Streptomycetaceae</taxon>
        <taxon>Kitasatospora</taxon>
    </lineage>
</organism>
<feature type="domain" description="Na+/H+ antiporter MnhB subunit-related protein" evidence="9">
    <location>
        <begin position="108"/>
        <end position="226"/>
    </location>
</feature>
<feature type="transmembrane region" description="Helical" evidence="7">
    <location>
        <begin position="72"/>
        <end position="88"/>
    </location>
</feature>